<name>A0A2V3W7R5_9BACI</name>
<dbReference type="PANTHER" id="PTHR43194">
    <property type="entry name" value="HYDROLASE ALPHA/BETA FOLD FAMILY"/>
    <property type="match status" value="1"/>
</dbReference>
<dbReference type="OrthoDB" id="9805423at2"/>
<dbReference type="InterPro" id="IPR000073">
    <property type="entry name" value="AB_hydrolase_1"/>
</dbReference>
<reference evidence="2 3" key="1">
    <citation type="submission" date="2018-05" db="EMBL/GenBank/DDBJ databases">
        <title>Genomic Encyclopedia of Type Strains, Phase IV (KMG-IV): sequencing the most valuable type-strain genomes for metagenomic binning, comparative biology and taxonomic classification.</title>
        <authorList>
            <person name="Goeker M."/>
        </authorList>
    </citation>
    <scope>NUCLEOTIDE SEQUENCE [LARGE SCALE GENOMIC DNA]</scope>
    <source>
        <strain evidence="2 3">DSM 28556</strain>
    </source>
</reference>
<dbReference type="Proteomes" id="UP000247978">
    <property type="component" value="Unassembled WGS sequence"/>
</dbReference>
<gene>
    <name evidence="2" type="ORF">DFR56_101335</name>
</gene>
<dbReference type="PANTHER" id="PTHR43194:SF2">
    <property type="entry name" value="PEROXISOMAL MEMBRANE PROTEIN LPX1"/>
    <property type="match status" value="1"/>
</dbReference>
<dbReference type="EMBL" id="QJJQ01000001">
    <property type="protein sequence ID" value="PXW90423.1"/>
    <property type="molecule type" value="Genomic_DNA"/>
</dbReference>
<dbReference type="Pfam" id="PF00561">
    <property type="entry name" value="Abhydrolase_1"/>
    <property type="match status" value="1"/>
</dbReference>
<sequence>MKWVIVINNFQIELAGNNLNVLDFGGNEAIDFLLLHGLAGRGSEWKSTAEWLTKYGHVIALDQRGHGQSQSKIPDFSREAYVQDTIKVIEQYCDAPIVLIGQSMGGLNAFLVAAKRPDLVKALIVVEATPDPDPKVQDNIRNWLESWPVPFLNFDEAKRFFGGDTLYGRTFAESMEKRTDGYWPAFNNEDMIHSMKDVVSQNYWEDWRKISCPTLVVGGEKSFISQDLLRSMAKNITDGRYICISEAGHDLHLEASSTFREVVESFLKEICLDK</sequence>
<comment type="caution">
    <text evidence="2">The sequence shown here is derived from an EMBL/GenBank/DDBJ whole genome shotgun (WGS) entry which is preliminary data.</text>
</comment>
<dbReference type="AlphaFoldDB" id="A0A2V3W7R5"/>
<dbReference type="InterPro" id="IPR050228">
    <property type="entry name" value="Carboxylesterase_BioH"/>
</dbReference>
<keyword evidence="3" id="KW-1185">Reference proteome</keyword>
<evidence type="ECO:0000313" key="2">
    <source>
        <dbReference type="EMBL" id="PXW90423.1"/>
    </source>
</evidence>
<protein>
    <submittedName>
        <fullName evidence="2">Pimeloyl-ACP methyl ester carboxylesterase</fullName>
    </submittedName>
</protein>
<organism evidence="2 3">
    <name type="scientific">Pseudogracilibacillus auburnensis</name>
    <dbReference type="NCBI Taxonomy" id="1494959"/>
    <lineage>
        <taxon>Bacteria</taxon>
        <taxon>Bacillati</taxon>
        <taxon>Bacillota</taxon>
        <taxon>Bacilli</taxon>
        <taxon>Bacillales</taxon>
        <taxon>Bacillaceae</taxon>
        <taxon>Pseudogracilibacillus</taxon>
    </lineage>
</organism>
<dbReference type="SUPFAM" id="SSF53474">
    <property type="entry name" value="alpha/beta-Hydrolases"/>
    <property type="match status" value="1"/>
</dbReference>
<dbReference type="PRINTS" id="PR00111">
    <property type="entry name" value="ABHYDROLASE"/>
</dbReference>
<dbReference type="InterPro" id="IPR029058">
    <property type="entry name" value="AB_hydrolase_fold"/>
</dbReference>
<evidence type="ECO:0000313" key="3">
    <source>
        <dbReference type="Proteomes" id="UP000247978"/>
    </source>
</evidence>
<accession>A0A2V3W7R5</accession>
<evidence type="ECO:0000259" key="1">
    <source>
        <dbReference type="Pfam" id="PF00561"/>
    </source>
</evidence>
<feature type="domain" description="AB hydrolase-1" evidence="1">
    <location>
        <begin position="32"/>
        <end position="255"/>
    </location>
</feature>
<dbReference type="Gene3D" id="3.40.50.1820">
    <property type="entry name" value="alpha/beta hydrolase"/>
    <property type="match status" value="1"/>
</dbReference>
<proteinExistence type="predicted"/>